<protein>
    <submittedName>
        <fullName evidence="1">Uncharacterized protein</fullName>
    </submittedName>
</protein>
<evidence type="ECO:0000313" key="2">
    <source>
        <dbReference type="Proteomes" id="UP001597380"/>
    </source>
</evidence>
<name>A0ABW4XMG3_9GAMM</name>
<comment type="caution">
    <text evidence="1">The sequence shown here is derived from an EMBL/GenBank/DDBJ whole genome shotgun (WGS) entry which is preliminary data.</text>
</comment>
<reference evidence="2" key="1">
    <citation type="journal article" date="2019" name="Int. J. Syst. Evol. Microbiol.">
        <title>The Global Catalogue of Microorganisms (GCM) 10K type strain sequencing project: providing services to taxonomists for standard genome sequencing and annotation.</title>
        <authorList>
            <consortium name="The Broad Institute Genomics Platform"/>
            <consortium name="The Broad Institute Genome Sequencing Center for Infectious Disease"/>
            <person name="Wu L."/>
            <person name="Ma J."/>
        </authorList>
    </citation>
    <scope>NUCLEOTIDE SEQUENCE [LARGE SCALE GENOMIC DNA]</scope>
    <source>
        <strain evidence="2">CGMCC 1.10992</strain>
    </source>
</reference>
<dbReference type="RefSeq" id="WP_345341236.1">
    <property type="nucleotide sequence ID" value="NZ_BAABLI010000017.1"/>
</dbReference>
<gene>
    <name evidence="1" type="ORF">ACFSJ3_09245</name>
</gene>
<evidence type="ECO:0000313" key="1">
    <source>
        <dbReference type="EMBL" id="MFD2096167.1"/>
    </source>
</evidence>
<keyword evidence="2" id="KW-1185">Reference proteome</keyword>
<dbReference type="EMBL" id="JBHUHT010000011">
    <property type="protein sequence ID" value="MFD2096167.1"/>
    <property type="molecule type" value="Genomic_DNA"/>
</dbReference>
<dbReference type="Proteomes" id="UP001597380">
    <property type="component" value="Unassembled WGS sequence"/>
</dbReference>
<organism evidence="1 2">
    <name type="scientific">Corallincola platygyrae</name>
    <dbReference type="NCBI Taxonomy" id="1193278"/>
    <lineage>
        <taxon>Bacteria</taxon>
        <taxon>Pseudomonadati</taxon>
        <taxon>Pseudomonadota</taxon>
        <taxon>Gammaproteobacteria</taxon>
        <taxon>Alteromonadales</taxon>
        <taxon>Psychromonadaceae</taxon>
        <taxon>Corallincola</taxon>
    </lineage>
</organism>
<proteinExistence type="predicted"/>
<sequence length="76" mass="8509">MNLPFDVSALVQKFVSFSPLALLMLAVHLFHSSTQQYLLHSQPAPKSCGVQSDTSIEQAIQQLIELVRLLLEINFI</sequence>
<accession>A0ABW4XMG3</accession>